<proteinExistence type="predicted"/>
<evidence type="ECO:0000313" key="3">
    <source>
        <dbReference type="Proteomes" id="UP001271007"/>
    </source>
</evidence>
<dbReference type="AlphaFoldDB" id="A0AAJ0LVJ1"/>
<sequence length="128" mass="14450">MSYGEGWHRGFRHHYSNDHSIPETGFRNRAAHSANHGERTTNQRITGGEEPTAAIEIPYQAQGACLEQEPELEHSEQRQSTLQGMDTEEKQVTDEKALATGTDGLMSWWQNLKGLLAALVNEATRFLW</sequence>
<gene>
    <name evidence="2" type="ORF">LTR09_002532</name>
</gene>
<name>A0AAJ0LVJ1_9PEZI</name>
<dbReference type="EMBL" id="JAWDJX010000005">
    <property type="protein sequence ID" value="KAK3056739.1"/>
    <property type="molecule type" value="Genomic_DNA"/>
</dbReference>
<organism evidence="2 3">
    <name type="scientific">Extremus antarcticus</name>
    <dbReference type="NCBI Taxonomy" id="702011"/>
    <lineage>
        <taxon>Eukaryota</taxon>
        <taxon>Fungi</taxon>
        <taxon>Dikarya</taxon>
        <taxon>Ascomycota</taxon>
        <taxon>Pezizomycotina</taxon>
        <taxon>Dothideomycetes</taxon>
        <taxon>Dothideomycetidae</taxon>
        <taxon>Mycosphaerellales</taxon>
        <taxon>Extremaceae</taxon>
        <taxon>Extremus</taxon>
    </lineage>
</organism>
<accession>A0AAJ0LVJ1</accession>
<comment type="caution">
    <text evidence="2">The sequence shown here is derived from an EMBL/GenBank/DDBJ whole genome shotgun (WGS) entry which is preliminary data.</text>
</comment>
<feature type="region of interest" description="Disordered" evidence="1">
    <location>
        <begin position="68"/>
        <end position="95"/>
    </location>
</feature>
<evidence type="ECO:0000313" key="2">
    <source>
        <dbReference type="EMBL" id="KAK3056739.1"/>
    </source>
</evidence>
<feature type="region of interest" description="Disordered" evidence="1">
    <location>
        <begin position="22"/>
        <end position="49"/>
    </location>
</feature>
<evidence type="ECO:0000256" key="1">
    <source>
        <dbReference type="SAM" id="MobiDB-lite"/>
    </source>
</evidence>
<reference evidence="2" key="1">
    <citation type="submission" date="2023-04" db="EMBL/GenBank/DDBJ databases">
        <title>Black Yeasts Isolated from many extreme environments.</title>
        <authorList>
            <person name="Coleine C."/>
            <person name="Stajich J.E."/>
            <person name="Selbmann L."/>
        </authorList>
    </citation>
    <scope>NUCLEOTIDE SEQUENCE</scope>
    <source>
        <strain evidence="2">CCFEE 5312</strain>
    </source>
</reference>
<keyword evidence="3" id="KW-1185">Reference proteome</keyword>
<dbReference type="Proteomes" id="UP001271007">
    <property type="component" value="Unassembled WGS sequence"/>
</dbReference>
<protein>
    <submittedName>
        <fullName evidence="2">Uncharacterized protein</fullName>
    </submittedName>
</protein>